<organism evidence="13 14">
    <name type="scientific">Aidingimonas halophila</name>
    <dbReference type="NCBI Taxonomy" id="574349"/>
    <lineage>
        <taxon>Bacteria</taxon>
        <taxon>Pseudomonadati</taxon>
        <taxon>Pseudomonadota</taxon>
        <taxon>Gammaproteobacteria</taxon>
        <taxon>Oceanospirillales</taxon>
        <taxon>Halomonadaceae</taxon>
        <taxon>Aidingimonas</taxon>
    </lineage>
</organism>
<evidence type="ECO:0000256" key="2">
    <source>
        <dbReference type="ARBA" id="ARBA00022679"/>
    </source>
</evidence>
<dbReference type="AlphaFoldDB" id="A0A1H2XL93"/>
<evidence type="ECO:0000313" key="13">
    <source>
        <dbReference type="EMBL" id="SDW93663.1"/>
    </source>
</evidence>
<feature type="binding site" evidence="9">
    <location>
        <position position="97"/>
    </location>
    <ligand>
        <name>Mg(2+)</name>
        <dbReference type="ChEBI" id="CHEBI:18420"/>
    </ligand>
</feature>
<evidence type="ECO:0000313" key="14">
    <source>
        <dbReference type="Proteomes" id="UP000198500"/>
    </source>
</evidence>
<dbReference type="NCBIfam" id="TIGR00693">
    <property type="entry name" value="thiE"/>
    <property type="match status" value="1"/>
</dbReference>
<dbReference type="UniPathway" id="UPA00060">
    <property type="reaction ID" value="UER00141"/>
</dbReference>
<reference evidence="13 14" key="1">
    <citation type="submission" date="2016-10" db="EMBL/GenBank/DDBJ databases">
        <authorList>
            <person name="de Groot N.N."/>
        </authorList>
    </citation>
    <scope>NUCLEOTIDE SEQUENCE [LARGE SCALE GENOMIC DNA]</scope>
    <source>
        <strain evidence="13 14">DSM 19219</strain>
    </source>
</reference>
<dbReference type="Proteomes" id="UP000198500">
    <property type="component" value="Unassembled WGS sequence"/>
</dbReference>
<keyword evidence="5 9" id="KW-0784">Thiamine biosynthesis</keyword>
<dbReference type="Pfam" id="PF02581">
    <property type="entry name" value="TMP-TENI"/>
    <property type="match status" value="1"/>
</dbReference>
<feature type="binding site" evidence="9">
    <location>
        <begin position="192"/>
        <end position="193"/>
    </location>
    <ligand>
        <name>2-[(2R,5Z)-2-carboxy-4-methylthiazol-5(2H)-ylidene]ethyl phosphate</name>
        <dbReference type="ChEBI" id="CHEBI:62899"/>
    </ligand>
</feature>
<keyword evidence="14" id="KW-1185">Reference proteome</keyword>
<evidence type="ECO:0000256" key="3">
    <source>
        <dbReference type="ARBA" id="ARBA00022723"/>
    </source>
</evidence>
<feature type="binding site" evidence="9">
    <location>
        <position position="172"/>
    </location>
    <ligand>
        <name>2-[(2R,5Z)-2-carboxy-4-methylthiazol-5(2H)-ylidene]ethyl phosphate</name>
        <dbReference type="ChEBI" id="CHEBI:62899"/>
    </ligand>
</feature>
<dbReference type="GO" id="GO:0004789">
    <property type="term" value="F:thiamine-phosphate diphosphorylase activity"/>
    <property type="evidence" value="ECO:0007669"/>
    <property type="project" value="UniProtKB-UniRule"/>
</dbReference>
<comment type="catalytic activity">
    <reaction evidence="7 9 10">
        <text>2-(2-carboxy-4-methylthiazol-5-yl)ethyl phosphate + 4-amino-2-methyl-5-(diphosphooxymethyl)pyrimidine + 2 H(+) = thiamine phosphate + CO2 + diphosphate</text>
        <dbReference type="Rhea" id="RHEA:47848"/>
        <dbReference type="ChEBI" id="CHEBI:15378"/>
        <dbReference type="ChEBI" id="CHEBI:16526"/>
        <dbReference type="ChEBI" id="CHEBI:33019"/>
        <dbReference type="ChEBI" id="CHEBI:37575"/>
        <dbReference type="ChEBI" id="CHEBI:57841"/>
        <dbReference type="ChEBI" id="CHEBI:62890"/>
        <dbReference type="EC" id="2.5.1.3"/>
    </reaction>
</comment>
<comment type="function">
    <text evidence="9">Condenses 4-methyl-5-(beta-hydroxyethyl)thiazole monophosphate (THZ-P) and 2-methyl-4-amino-5-hydroxymethyl pyrimidine pyrophosphate (HMP-PP) to form thiamine monophosphate (TMP).</text>
</comment>
<feature type="binding site" evidence="9">
    <location>
        <position position="116"/>
    </location>
    <ligand>
        <name>4-amino-2-methyl-5-(diphosphooxymethyl)pyrimidine</name>
        <dbReference type="ChEBI" id="CHEBI:57841"/>
    </ligand>
</feature>
<dbReference type="STRING" id="574349.SAMN05443545_103236"/>
<dbReference type="InterPro" id="IPR013785">
    <property type="entry name" value="Aldolase_TIM"/>
</dbReference>
<evidence type="ECO:0000256" key="5">
    <source>
        <dbReference type="ARBA" id="ARBA00022977"/>
    </source>
</evidence>
<protein>
    <recommendedName>
        <fullName evidence="9">Thiamine-phosphate synthase</fullName>
        <shortName evidence="9">TP synthase</shortName>
        <shortName evidence="9">TPS</shortName>
        <ecNumber evidence="9">2.5.1.3</ecNumber>
    </recommendedName>
    <alternativeName>
        <fullName evidence="9">Thiamine-phosphate pyrophosphorylase</fullName>
        <shortName evidence="9">TMP pyrophosphorylase</shortName>
        <shortName evidence="9">TMP-PPase</shortName>
    </alternativeName>
</protein>
<dbReference type="InterPro" id="IPR022998">
    <property type="entry name" value="ThiamineP_synth_TenI"/>
</dbReference>
<dbReference type="InterPro" id="IPR034291">
    <property type="entry name" value="TMP_synthase"/>
</dbReference>
<proteinExistence type="inferred from homology"/>
<sequence>MGFRWTQGLYAITDETLLPDDPTLLSACEQALQGGLALLQYRDKSADGPKRWRQAQALAALCRGYGVPLIINDDLELTCRLQQKGHRHVGLHLGQEDGALSDARKRLGEQVIIGATCHDRLDLAEQAAREGASYLAFGRFFTSSTKPGAPPADPCCLRKAARFGLPRVAIGGINGENMSVVKEAGADLIAMVSGIFGQENLKSCVERLNRRLDNRTFANDHG</sequence>
<dbReference type="EMBL" id="FNNI01000003">
    <property type="protein sequence ID" value="SDW93663.1"/>
    <property type="molecule type" value="Genomic_DNA"/>
</dbReference>
<comment type="catalytic activity">
    <reaction evidence="6 9 10">
        <text>4-methyl-5-(2-phosphooxyethyl)-thiazole + 4-amino-2-methyl-5-(diphosphooxymethyl)pyrimidine + H(+) = thiamine phosphate + diphosphate</text>
        <dbReference type="Rhea" id="RHEA:22328"/>
        <dbReference type="ChEBI" id="CHEBI:15378"/>
        <dbReference type="ChEBI" id="CHEBI:33019"/>
        <dbReference type="ChEBI" id="CHEBI:37575"/>
        <dbReference type="ChEBI" id="CHEBI:57841"/>
        <dbReference type="ChEBI" id="CHEBI:58296"/>
        <dbReference type="EC" id="2.5.1.3"/>
    </reaction>
</comment>
<dbReference type="PANTHER" id="PTHR20857:SF15">
    <property type="entry name" value="THIAMINE-PHOSPHATE SYNTHASE"/>
    <property type="match status" value="1"/>
</dbReference>
<evidence type="ECO:0000256" key="7">
    <source>
        <dbReference type="ARBA" id="ARBA00047851"/>
    </source>
</evidence>
<accession>A0A1H2XL93</accession>
<comment type="pathway">
    <text evidence="1 9 11">Cofactor biosynthesis; thiamine diphosphate biosynthesis; thiamine phosphate from 4-amino-2-methyl-5-diphosphomethylpyrimidine and 4-methyl-5-(2-phosphoethyl)-thiazole: step 1/1.</text>
</comment>
<dbReference type="OrthoDB" id="9789949at2"/>
<dbReference type="RefSeq" id="WP_092568818.1">
    <property type="nucleotide sequence ID" value="NZ_BMXH01000004.1"/>
</dbReference>
<comment type="catalytic activity">
    <reaction evidence="8 9 10">
        <text>2-[(2R,5Z)-2-carboxy-4-methylthiazol-5(2H)-ylidene]ethyl phosphate + 4-amino-2-methyl-5-(diphosphooxymethyl)pyrimidine + 2 H(+) = thiamine phosphate + CO2 + diphosphate</text>
        <dbReference type="Rhea" id="RHEA:47844"/>
        <dbReference type="ChEBI" id="CHEBI:15378"/>
        <dbReference type="ChEBI" id="CHEBI:16526"/>
        <dbReference type="ChEBI" id="CHEBI:33019"/>
        <dbReference type="ChEBI" id="CHEBI:37575"/>
        <dbReference type="ChEBI" id="CHEBI:57841"/>
        <dbReference type="ChEBI" id="CHEBI:62899"/>
        <dbReference type="EC" id="2.5.1.3"/>
    </reaction>
</comment>
<dbReference type="GO" id="GO:0009229">
    <property type="term" value="P:thiamine diphosphate biosynthetic process"/>
    <property type="evidence" value="ECO:0007669"/>
    <property type="project" value="UniProtKB-UniRule"/>
</dbReference>
<evidence type="ECO:0000259" key="12">
    <source>
        <dbReference type="Pfam" id="PF02581"/>
    </source>
</evidence>
<evidence type="ECO:0000256" key="4">
    <source>
        <dbReference type="ARBA" id="ARBA00022842"/>
    </source>
</evidence>
<feature type="binding site" evidence="9">
    <location>
        <begin position="143"/>
        <end position="145"/>
    </location>
    <ligand>
        <name>2-[(2R,5Z)-2-carboxy-4-methylthiazol-5(2H)-ylidene]ethyl phosphate</name>
        <dbReference type="ChEBI" id="CHEBI:62899"/>
    </ligand>
</feature>
<keyword evidence="3 9" id="KW-0479">Metal-binding</keyword>
<feature type="binding site" evidence="9">
    <location>
        <begin position="40"/>
        <end position="44"/>
    </location>
    <ligand>
        <name>4-amino-2-methyl-5-(diphosphooxymethyl)pyrimidine</name>
        <dbReference type="ChEBI" id="CHEBI:57841"/>
    </ligand>
</feature>
<evidence type="ECO:0000256" key="8">
    <source>
        <dbReference type="ARBA" id="ARBA00047883"/>
    </source>
</evidence>
<keyword evidence="2 9" id="KW-0808">Transferase</keyword>
<dbReference type="CDD" id="cd00564">
    <property type="entry name" value="TMP_TenI"/>
    <property type="match status" value="1"/>
</dbReference>
<dbReference type="InterPro" id="IPR036206">
    <property type="entry name" value="ThiamineP_synth_sf"/>
</dbReference>
<evidence type="ECO:0000256" key="10">
    <source>
        <dbReference type="RuleBase" id="RU003826"/>
    </source>
</evidence>
<dbReference type="GO" id="GO:0005737">
    <property type="term" value="C:cytoplasm"/>
    <property type="evidence" value="ECO:0007669"/>
    <property type="project" value="TreeGrafter"/>
</dbReference>
<feature type="domain" description="Thiamine phosphate synthase/TenI" evidence="12">
    <location>
        <begin position="9"/>
        <end position="195"/>
    </location>
</feature>
<feature type="binding site" evidence="9">
    <location>
        <position position="73"/>
    </location>
    <ligand>
        <name>Mg(2+)</name>
        <dbReference type="ChEBI" id="CHEBI:18420"/>
    </ligand>
</feature>
<evidence type="ECO:0000256" key="11">
    <source>
        <dbReference type="RuleBase" id="RU004253"/>
    </source>
</evidence>
<comment type="cofactor">
    <cofactor evidence="9">
        <name>Mg(2+)</name>
        <dbReference type="ChEBI" id="CHEBI:18420"/>
    </cofactor>
    <text evidence="9">Binds 1 Mg(2+) ion per subunit.</text>
</comment>
<dbReference type="HAMAP" id="MF_00097">
    <property type="entry name" value="TMP_synthase"/>
    <property type="match status" value="1"/>
</dbReference>
<evidence type="ECO:0000256" key="9">
    <source>
        <dbReference type="HAMAP-Rule" id="MF_00097"/>
    </source>
</evidence>
<dbReference type="SUPFAM" id="SSF51391">
    <property type="entry name" value="Thiamin phosphate synthase"/>
    <property type="match status" value="1"/>
</dbReference>
<feature type="binding site" evidence="9">
    <location>
        <position position="146"/>
    </location>
    <ligand>
        <name>4-amino-2-methyl-5-(diphosphooxymethyl)pyrimidine</name>
        <dbReference type="ChEBI" id="CHEBI:57841"/>
    </ligand>
</feature>
<feature type="binding site" evidence="9">
    <location>
        <position position="72"/>
    </location>
    <ligand>
        <name>4-amino-2-methyl-5-(diphosphooxymethyl)pyrimidine</name>
        <dbReference type="ChEBI" id="CHEBI:57841"/>
    </ligand>
</feature>
<dbReference type="GO" id="GO:0009228">
    <property type="term" value="P:thiamine biosynthetic process"/>
    <property type="evidence" value="ECO:0007669"/>
    <property type="project" value="UniProtKB-KW"/>
</dbReference>
<name>A0A1H2XL93_9GAMM</name>
<dbReference type="PANTHER" id="PTHR20857">
    <property type="entry name" value="THIAMINE-PHOSPHATE PYROPHOSPHORYLASE"/>
    <property type="match status" value="1"/>
</dbReference>
<dbReference type="EC" id="2.5.1.3" evidence="9"/>
<comment type="similarity">
    <text evidence="9 10">Belongs to the thiamine-phosphate synthase family.</text>
</comment>
<gene>
    <name evidence="9" type="primary">thiE</name>
    <name evidence="13" type="ORF">SAMN05443545_103236</name>
</gene>
<evidence type="ECO:0000256" key="1">
    <source>
        <dbReference type="ARBA" id="ARBA00005165"/>
    </source>
</evidence>
<dbReference type="GO" id="GO:0000287">
    <property type="term" value="F:magnesium ion binding"/>
    <property type="evidence" value="ECO:0007669"/>
    <property type="project" value="UniProtKB-UniRule"/>
</dbReference>
<evidence type="ECO:0000256" key="6">
    <source>
        <dbReference type="ARBA" id="ARBA00047334"/>
    </source>
</evidence>
<keyword evidence="4 9" id="KW-0460">Magnesium</keyword>
<dbReference type="Gene3D" id="3.20.20.70">
    <property type="entry name" value="Aldolase class I"/>
    <property type="match status" value="1"/>
</dbReference>